<name>A0A8H3FEE4_9LECA</name>
<dbReference type="EMBL" id="CAJPDS010000032">
    <property type="protein sequence ID" value="CAF9923044.1"/>
    <property type="molecule type" value="Genomic_DNA"/>
</dbReference>
<sequence length="161" mass="18004">MTWYQFVPTQPAPQPAAEKSGWDRLREAQEEAARNAQVASAPAVVSVPVAVCLANPVTVVEPPKAYYYYAQQAYVAQPAMIAQPVVPVAHQMYYQLAEPAKPEPAKPEPAKLTGDPNQEFYCRELDGSWSLRNMNAIMKECQPGFWQTSQSGWPVFYRQKA</sequence>
<accession>A0A8H3FEE4</accession>
<evidence type="ECO:0000313" key="1">
    <source>
        <dbReference type="EMBL" id="CAF9923044.1"/>
    </source>
</evidence>
<proteinExistence type="predicted"/>
<organism evidence="1 2">
    <name type="scientific">Heterodermia speciosa</name>
    <dbReference type="NCBI Taxonomy" id="116794"/>
    <lineage>
        <taxon>Eukaryota</taxon>
        <taxon>Fungi</taxon>
        <taxon>Dikarya</taxon>
        <taxon>Ascomycota</taxon>
        <taxon>Pezizomycotina</taxon>
        <taxon>Lecanoromycetes</taxon>
        <taxon>OSLEUM clade</taxon>
        <taxon>Lecanoromycetidae</taxon>
        <taxon>Caliciales</taxon>
        <taxon>Physciaceae</taxon>
        <taxon>Heterodermia</taxon>
    </lineage>
</organism>
<dbReference type="AlphaFoldDB" id="A0A8H3FEE4"/>
<gene>
    <name evidence="1" type="ORF">HETSPECPRED_005225</name>
</gene>
<protein>
    <submittedName>
        <fullName evidence="1">Uncharacterized protein</fullName>
    </submittedName>
</protein>
<comment type="caution">
    <text evidence="1">The sequence shown here is derived from an EMBL/GenBank/DDBJ whole genome shotgun (WGS) entry which is preliminary data.</text>
</comment>
<evidence type="ECO:0000313" key="2">
    <source>
        <dbReference type="Proteomes" id="UP000664521"/>
    </source>
</evidence>
<keyword evidence="2" id="KW-1185">Reference proteome</keyword>
<reference evidence="1" key="1">
    <citation type="submission" date="2021-03" db="EMBL/GenBank/DDBJ databases">
        <authorList>
            <person name="Tagirdzhanova G."/>
        </authorList>
    </citation>
    <scope>NUCLEOTIDE SEQUENCE</scope>
</reference>
<dbReference type="Proteomes" id="UP000664521">
    <property type="component" value="Unassembled WGS sequence"/>
</dbReference>
<dbReference type="OrthoDB" id="5194044at2759"/>